<reference evidence="1 2" key="1">
    <citation type="submission" date="2021-03" db="EMBL/GenBank/DDBJ databases">
        <title>Oceanisphaera sp. nov., isolated from the intestine.</title>
        <authorList>
            <person name="Zhao L.-H."/>
            <person name="Shi L.-F."/>
        </authorList>
    </citation>
    <scope>NUCLEOTIDE SEQUENCE [LARGE SCALE GENOMIC DNA]</scope>
    <source>
        <strain evidence="1 2">DM8</strain>
    </source>
</reference>
<evidence type="ECO:0000313" key="1">
    <source>
        <dbReference type="EMBL" id="MBO1520668.1"/>
    </source>
</evidence>
<gene>
    <name evidence="1" type="ORF">J3U76_13705</name>
</gene>
<protein>
    <submittedName>
        <fullName evidence="1">DUF1315 family protein</fullName>
    </submittedName>
</protein>
<accession>A0ABS3NJS4</accession>
<name>A0ABS3NJS4_9GAMM</name>
<keyword evidence="2" id="KW-1185">Reference proteome</keyword>
<dbReference type="EMBL" id="JAGDFX010000022">
    <property type="protein sequence ID" value="MBO1520668.1"/>
    <property type="molecule type" value="Genomic_DNA"/>
</dbReference>
<dbReference type="RefSeq" id="WP_208006541.1">
    <property type="nucleotide sequence ID" value="NZ_JAGDFX010000022.1"/>
</dbReference>
<dbReference type="Pfam" id="PF07023">
    <property type="entry name" value="DUF1315"/>
    <property type="match status" value="1"/>
</dbReference>
<dbReference type="InterPro" id="IPR009749">
    <property type="entry name" value="DUF1315"/>
</dbReference>
<organism evidence="1 2">
    <name type="scientific">Oceanisphaera pacifica</name>
    <dbReference type="NCBI Taxonomy" id="2818389"/>
    <lineage>
        <taxon>Bacteria</taxon>
        <taxon>Pseudomonadati</taxon>
        <taxon>Pseudomonadota</taxon>
        <taxon>Gammaproteobacteria</taxon>
        <taxon>Aeromonadales</taxon>
        <taxon>Aeromonadaceae</taxon>
        <taxon>Oceanisphaera</taxon>
    </lineage>
</organism>
<proteinExistence type="predicted"/>
<comment type="caution">
    <text evidence="1">The sequence shown here is derived from an EMBL/GenBank/DDBJ whole genome shotgun (WGS) entry which is preliminary data.</text>
</comment>
<evidence type="ECO:0000313" key="2">
    <source>
        <dbReference type="Proteomes" id="UP000664882"/>
    </source>
</evidence>
<sequence length="93" mass="10501">MSSFQQAVAKMPEDVYLRLKTAVELGKWPDGASLTAEQKENSMQAVLLWQALHNEDPEHMTIGKGGELTIKSKAELRRQFSSEQEITRQKLGE</sequence>
<dbReference type="Proteomes" id="UP000664882">
    <property type="component" value="Unassembled WGS sequence"/>
</dbReference>